<sequence length="112" mass="12662">MAGHIYSQSENLSGGWKFNYAIIDGDNMVMEVYSRVKANGTTEYTLVNKGTTATSLSNWKNNIEQLFGSSEDMKASIKNSKEFVKESFKQRNNYGWVLERRSRSRSICGGSE</sequence>
<dbReference type="Proteomes" id="UP001077662">
    <property type="component" value="Unassembled WGS sequence"/>
</dbReference>
<dbReference type="AlphaFoldDB" id="A0AAP3DGD3"/>
<protein>
    <submittedName>
        <fullName evidence="1">Uncharacterized protein</fullName>
    </submittedName>
</protein>
<organism evidence="1 2">
    <name type="scientific">Brevibacillus laterosporus</name>
    <name type="common">Bacillus laterosporus</name>
    <dbReference type="NCBI Taxonomy" id="1465"/>
    <lineage>
        <taxon>Bacteria</taxon>
        <taxon>Bacillati</taxon>
        <taxon>Bacillota</taxon>
        <taxon>Bacilli</taxon>
        <taxon>Bacillales</taxon>
        <taxon>Paenibacillaceae</taxon>
        <taxon>Brevibacillus</taxon>
    </lineage>
</organism>
<dbReference type="RefSeq" id="WP_146067772.1">
    <property type="nucleotide sequence ID" value="NZ_JANSGW010000017.1"/>
</dbReference>
<reference evidence="1" key="1">
    <citation type="submission" date="2022-09" db="EMBL/GenBank/DDBJ databases">
        <title>Genome analysis and characterization of larvicidal activity of Brevibacillus strains.</title>
        <authorList>
            <person name="Patrusheva E.V."/>
            <person name="Izotova A.O."/>
            <person name="Toshchakov S.V."/>
            <person name="Sineoky S.P."/>
        </authorList>
    </citation>
    <scope>NUCLEOTIDE SEQUENCE</scope>
    <source>
        <strain evidence="1">VKPM_B-13247</strain>
    </source>
</reference>
<comment type="caution">
    <text evidence="1">The sequence shown here is derived from an EMBL/GenBank/DDBJ whole genome shotgun (WGS) entry which is preliminary data.</text>
</comment>
<accession>A0AAP3DGD3</accession>
<evidence type="ECO:0000313" key="2">
    <source>
        <dbReference type="Proteomes" id="UP001077662"/>
    </source>
</evidence>
<name>A0AAP3DGD3_BRELA</name>
<gene>
    <name evidence="1" type="ORF">O0554_13845</name>
</gene>
<evidence type="ECO:0000313" key="1">
    <source>
        <dbReference type="EMBL" id="MCZ0807979.1"/>
    </source>
</evidence>
<proteinExistence type="predicted"/>
<dbReference type="EMBL" id="JAPTNE010000017">
    <property type="protein sequence ID" value="MCZ0807979.1"/>
    <property type="molecule type" value="Genomic_DNA"/>
</dbReference>